<dbReference type="Proteomes" id="UP000634919">
    <property type="component" value="Unassembled WGS sequence"/>
</dbReference>
<dbReference type="PROSITE" id="PS01117">
    <property type="entry name" value="HTH_MARR_1"/>
    <property type="match status" value="1"/>
</dbReference>
<gene>
    <name evidence="5" type="ORF">H9646_14030</name>
</gene>
<keyword evidence="1" id="KW-0805">Transcription regulation</keyword>
<organism evidence="5 6">
    <name type="scientific">Comamonas avium</name>
    <dbReference type="NCBI Taxonomy" id="2762231"/>
    <lineage>
        <taxon>Bacteria</taxon>
        <taxon>Pseudomonadati</taxon>
        <taxon>Pseudomonadota</taxon>
        <taxon>Betaproteobacteria</taxon>
        <taxon>Burkholderiales</taxon>
        <taxon>Comamonadaceae</taxon>
        <taxon>Comamonas</taxon>
    </lineage>
</organism>
<reference evidence="5 6" key="1">
    <citation type="submission" date="2020-08" db="EMBL/GenBank/DDBJ databases">
        <title>A Genomic Blueprint of the Chicken Gut Microbiome.</title>
        <authorList>
            <person name="Gilroy R."/>
            <person name="Ravi A."/>
            <person name="Getino M."/>
            <person name="Pursley I."/>
            <person name="Horton D.L."/>
            <person name="Alikhan N.-F."/>
            <person name="Baker D."/>
            <person name="Gharbi K."/>
            <person name="Hall N."/>
            <person name="Watson M."/>
            <person name="Adriaenssens E.M."/>
            <person name="Foster-Nyarko E."/>
            <person name="Jarju S."/>
            <person name="Secka A."/>
            <person name="Antonio M."/>
            <person name="Oren A."/>
            <person name="Chaudhuri R."/>
            <person name="La Ragione R.M."/>
            <person name="Hildebrand F."/>
            <person name="Pallen M.J."/>
        </authorList>
    </citation>
    <scope>NUCLEOTIDE SEQUENCE [LARGE SCALE GENOMIC DNA]</scope>
    <source>
        <strain evidence="5 6">Sa2CVA6</strain>
    </source>
</reference>
<dbReference type="SUPFAM" id="SSF46785">
    <property type="entry name" value="Winged helix' DNA-binding domain"/>
    <property type="match status" value="1"/>
</dbReference>
<sequence length="176" mass="19167">MTNSQLSTSPAQVAGDAQPFFDPIAVPQAPLFGHLLMNVSRTWRQVLEVRLAELGLTDATWVPLFHLHAAAGTPLTLKQLAQRVGLDSSSLVRVVDLLESRGLLVRHSDAHDRRSKSLCLTAQGQHVVADVRAKLHQVEGQLLQGMDSTTTAALRHGLQQLHTRLIAIQAQDKAAQ</sequence>
<evidence type="ECO:0000259" key="4">
    <source>
        <dbReference type="PROSITE" id="PS50995"/>
    </source>
</evidence>
<dbReference type="EMBL" id="JACSQK010000006">
    <property type="protein sequence ID" value="MBD7961591.1"/>
    <property type="molecule type" value="Genomic_DNA"/>
</dbReference>
<name>A0ABR8SDP3_9BURK</name>
<proteinExistence type="predicted"/>
<dbReference type="RefSeq" id="WP_191723984.1">
    <property type="nucleotide sequence ID" value="NZ_JACSQK010000006.1"/>
</dbReference>
<dbReference type="PRINTS" id="PR00598">
    <property type="entry name" value="HTHMARR"/>
</dbReference>
<keyword evidence="6" id="KW-1185">Reference proteome</keyword>
<dbReference type="PANTHER" id="PTHR33164">
    <property type="entry name" value="TRANSCRIPTIONAL REGULATOR, MARR FAMILY"/>
    <property type="match status" value="1"/>
</dbReference>
<dbReference type="InterPro" id="IPR023187">
    <property type="entry name" value="Tscrpt_reg_MarR-type_CS"/>
</dbReference>
<evidence type="ECO:0000256" key="2">
    <source>
        <dbReference type="ARBA" id="ARBA00023125"/>
    </source>
</evidence>
<dbReference type="InterPro" id="IPR000835">
    <property type="entry name" value="HTH_MarR-typ"/>
</dbReference>
<keyword evidence="3" id="KW-0804">Transcription</keyword>
<dbReference type="Gene3D" id="1.10.10.10">
    <property type="entry name" value="Winged helix-like DNA-binding domain superfamily/Winged helix DNA-binding domain"/>
    <property type="match status" value="1"/>
</dbReference>
<comment type="caution">
    <text evidence="5">The sequence shown here is derived from an EMBL/GenBank/DDBJ whole genome shotgun (WGS) entry which is preliminary data.</text>
</comment>
<keyword evidence="2" id="KW-0238">DNA-binding</keyword>
<evidence type="ECO:0000313" key="5">
    <source>
        <dbReference type="EMBL" id="MBD7961591.1"/>
    </source>
</evidence>
<dbReference type="PROSITE" id="PS50995">
    <property type="entry name" value="HTH_MARR_2"/>
    <property type="match status" value="1"/>
</dbReference>
<dbReference type="SMART" id="SM00347">
    <property type="entry name" value="HTH_MARR"/>
    <property type="match status" value="1"/>
</dbReference>
<evidence type="ECO:0000313" key="6">
    <source>
        <dbReference type="Proteomes" id="UP000634919"/>
    </source>
</evidence>
<dbReference type="Pfam" id="PF12802">
    <property type="entry name" value="MarR_2"/>
    <property type="match status" value="1"/>
</dbReference>
<dbReference type="InterPro" id="IPR039422">
    <property type="entry name" value="MarR/SlyA-like"/>
</dbReference>
<dbReference type="InterPro" id="IPR036390">
    <property type="entry name" value="WH_DNA-bd_sf"/>
</dbReference>
<feature type="domain" description="HTH marR-type" evidence="4">
    <location>
        <begin position="29"/>
        <end position="163"/>
    </location>
</feature>
<protein>
    <submittedName>
        <fullName evidence="5">MarR family transcriptional regulator</fullName>
    </submittedName>
</protein>
<accession>A0ABR8SDP3</accession>
<dbReference type="InterPro" id="IPR036388">
    <property type="entry name" value="WH-like_DNA-bd_sf"/>
</dbReference>
<evidence type="ECO:0000256" key="3">
    <source>
        <dbReference type="ARBA" id="ARBA00023163"/>
    </source>
</evidence>
<dbReference type="PANTHER" id="PTHR33164:SF64">
    <property type="entry name" value="TRANSCRIPTIONAL REGULATOR SLYA"/>
    <property type="match status" value="1"/>
</dbReference>
<evidence type="ECO:0000256" key="1">
    <source>
        <dbReference type="ARBA" id="ARBA00023015"/>
    </source>
</evidence>